<name>A0A4Y2F0Q0_ARAVE</name>
<proteinExistence type="predicted"/>
<dbReference type="Proteomes" id="UP000499080">
    <property type="component" value="Unassembled WGS sequence"/>
</dbReference>
<dbReference type="EMBL" id="BGPR01000750">
    <property type="protein sequence ID" value="GBM34089.1"/>
    <property type="molecule type" value="Genomic_DNA"/>
</dbReference>
<reference evidence="1 2" key="1">
    <citation type="journal article" date="2019" name="Sci. Rep.">
        <title>Orb-weaving spider Araneus ventricosus genome elucidates the spidroin gene catalogue.</title>
        <authorList>
            <person name="Kono N."/>
            <person name="Nakamura H."/>
            <person name="Ohtoshi R."/>
            <person name="Moran D.A.P."/>
            <person name="Shinohara A."/>
            <person name="Yoshida Y."/>
            <person name="Fujiwara M."/>
            <person name="Mori M."/>
            <person name="Tomita M."/>
            <person name="Arakawa K."/>
        </authorList>
    </citation>
    <scope>NUCLEOTIDE SEQUENCE [LARGE SCALE GENOMIC DNA]</scope>
</reference>
<accession>A0A4Y2F0Q0</accession>
<evidence type="ECO:0000313" key="2">
    <source>
        <dbReference type="Proteomes" id="UP000499080"/>
    </source>
</evidence>
<keyword evidence="2" id="KW-1185">Reference proteome</keyword>
<comment type="caution">
    <text evidence="1">The sequence shown here is derived from an EMBL/GenBank/DDBJ whole genome shotgun (WGS) entry which is preliminary data.</text>
</comment>
<sequence length="95" mass="11132">MLQSDRLQTCRKYFNKLAYKRDVGSEIHTEFEEECLKQKRQQDGVHKKAITKKLKFDSFEKPKLQAINTSSQTSKENIMQCPECYKICADPPSEN</sequence>
<protein>
    <submittedName>
        <fullName evidence="1">Uncharacterized protein</fullName>
    </submittedName>
</protein>
<gene>
    <name evidence="1" type="ORF">AVEN_225611_1</name>
</gene>
<evidence type="ECO:0000313" key="1">
    <source>
        <dbReference type="EMBL" id="GBM34089.1"/>
    </source>
</evidence>
<dbReference type="AlphaFoldDB" id="A0A4Y2F0Q0"/>
<organism evidence="1 2">
    <name type="scientific">Araneus ventricosus</name>
    <name type="common">Orbweaver spider</name>
    <name type="synonym">Epeira ventricosa</name>
    <dbReference type="NCBI Taxonomy" id="182803"/>
    <lineage>
        <taxon>Eukaryota</taxon>
        <taxon>Metazoa</taxon>
        <taxon>Ecdysozoa</taxon>
        <taxon>Arthropoda</taxon>
        <taxon>Chelicerata</taxon>
        <taxon>Arachnida</taxon>
        <taxon>Araneae</taxon>
        <taxon>Araneomorphae</taxon>
        <taxon>Entelegynae</taxon>
        <taxon>Araneoidea</taxon>
        <taxon>Araneidae</taxon>
        <taxon>Araneus</taxon>
    </lineage>
</organism>